<evidence type="ECO:0000256" key="4">
    <source>
        <dbReference type="PROSITE-ProRule" id="PRU00134"/>
    </source>
</evidence>
<evidence type="ECO:0000256" key="3">
    <source>
        <dbReference type="ARBA" id="ARBA00022833"/>
    </source>
</evidence>
<dbReference type="EMBL" id="BPQB01000008">
    <property type="protein sequence ID" value="GJE88166.1"/>
    <property type="molecule type" value="Genomic_DNA"/>
</dbReference>
<dbReference type="PROSITE" id="PS50865">
    <property type="entry name" value="ZF_MYND_2"/>
    <property type="match status" value="1"/>
</dbReference>
<dbReference type="AlphaFoldDB" id="A0A9P3LA98"/>
<evidence type="ECO:0000256" key="2">
    <source>
        <dbReference type="ARBA" id="ARBA00022771"/>
    </source>
</evidence>
<dbReference type="Proteomes" id="UP000703269">
    <property type="component" value="Unassembled WGS sequence"/>
</dbReference>
<dbReference type="Pfam" id="PF01753">
    <property type="entry name" value="zf-MYND"/>
    <property type="match status" value="1"/>
</dbReference>
<dbReference type="SUPFAM" id="SSF144232">
    <property type="entry name" value="HIT/MYND zinc finger-like"/>
    <property type="match status" value="1"/>
</dbReference>
<dbReference type="InterPro" id="IPR002893">
    <property type="entry name" value="Znf_MYND"/>
</dbReference>
<dbReference type="GO" id="GO:0008270">
    <property type="term" value="F:zinc ion binding"/>
    <property type="evidence" value="ECO:0007669"/>
    <property type="project" value="UniProtKB-KW"/>
</dbReference>
<reference evidence="6 7" key="1">
    <citation type="submission" date="2021-08" db="EMBL/GenBank/DDBJ databases">
        <title>Draft Genome Sequence of Phanerochaete sordida strain YK-624.</title>
        <authorList>
            <person name="Mori T."/>
            <person name="Dohra H."/>
            <person name="Suzuki T."/>
            <person name="Kawagishi H."/>
            <person name="Hirai H."/>
        </authorList>
    </citation>
    <scope>NUCLEOTIDE SEQUENCE [LARGE SCALE GENOMIC DNA]</scope>
    <source>
        <strain evidence="6 7">YK-624</strain>
    </source>
</reference>
<dbReference type="OrthoDB" id="3149405at2759"/>
<name>A0A9P3LA98_9APHY</name>
<proteinExistence type="predicted"/>
<feature type="domain" description="MYND-type" evidence="5">
    <location>
        <begin position="258"/>
        <end position="311"/>
    </location>
</feature>
<accession>A0A9P3LA98</accession>
<sequence>MDHVTKTMTFVPAEPPKTHDDRVEYEAKWEHEIEQAFGDDEDETELIELTLTNPYFSSGAAMSYEAEVRHLIQFQQVCLQCFAEDSPQIGLFRSAWPRIAADVRAAHILRGICDALTDDRAMRFTRLFCPETTLAHLSANGGAAFVSLADTLVRSGKTMPLKEPIYFPNPVVDALFERHAATPVMRQKLRVCRADYLSRIIWKTLRAFFDLPNDELLIKNQRLEEDDIAMLAKNFDSEEIAELRKEQHAYCRDKCDACFQCGALEEDLPAGSKLQMCTGCKRIGRKIMYCSRECQKADWRSGVPTPHRKLCGKKVGGEIVCGGKDAE</sequence>
<evidence type="ECO:0000256" key="1">
    <source>
        <dbReference type="ARBA" id="ARBA00022723"/>
    </source>
</evidence>
<protein>
    <submittedName>
        <fullName evidence="6">Zinc finger MYND domain-containing protein</fullName>
    </submittedName>
</protein>
<evidence type="ECO:0000313" key="7">
    <source>
        <dbReference type="Proteomes" id="UP000703269"/>
    </source>
</evidence>
<keyword evidence="3" id="KW-0862">Zinc</keyword>
<keyword evidence="7" id="KW-1185">Reference proteome</keyword>
<gene>
    <name evidence="6" type="ORF">PsYK624_042490</name>
</gene>
<evidence type="ECO:0000313" key="6">
    <source>
        <dbReference type="EMBL" id="GJE88166.1"/>
    </source>
</evidence>
<dbReference type="Gene3D" id="6.10.140.2220">
    <property type="match status" value="1"/>
</dbReference>
<organism evidence="6 7">
    <name type="scientific">Phanerochaete sordida</name>
    <dbReference type="NCBI Taxonomy" id="48140"/>
    <lineage>
        <taxon>Eukaryota</taxon>
        <taxon>Fungi</taxon>
        <taxon>Dikarya</taxon>
        <taxon>Basidiomycota</taxon>
        <taxon>Agaricomycotina</taxon>
        <taxon>Agaricomycetes</taxon>
        <taxon>Polyporales</taxon>
        <taxon>Phanerochaetaceae</taxon>
        <taxon>Phanerochaete</taxon>
    </lineage>
</organism>
<comment type="caution">
    <text evidence="6">The sequence shown here is derived from an EMBL/GenBank/DDBJ whole genome shotgun (WGS) entry which is preliminary data.</text>
</comment>
<keyword evidence="2 4" id="KW-0863">Zinc-finger</keyword>
<keyword evidence="1" id="KW-0479">Metal-binding</keyword>
<evidence type="ECO:0000259" key="5">
    <source>
        <dbReference type="PROSITE" id="PS50865"/>
    </source>
</evidence>